<accession>A0ABS1Y910</accession>
<evidence type="ECO:0000313" key="1">
    <source>
        <dbReference type="EMBL" id="MBM0244855.1"/>
    </source>
</evidence>
<name>A0ABS1Y910_9CORY</name>
<protein>
    <submittedName>
        <fullName evidence="1">Uncharacterized protein</fullName>
    </submittedName>
</protein>
<keyword evidence="2" id="KW-1185">Reference proteome</keyword>
<reference evidence="1 2" key="1">
    <citation type="submission" date="2021-01" db="EMBL/GenBank/DDBJ databases">
        <title>Complete genome sequences of Corynebacterium macginleyi strains isolated from infectious keratitis.</title>
        <authorList>
            <person name="Sagerfors S."/>
            <person name="Poehlein A."/>
            <person name="Soderquist B."/>
            <person name="Bruggemann H."/>
        </authorList>
    </citation>
    <scope>NUCLEOTIDE SEQUENCE [LARGE SCALE GENOMIC DNA]</scope>
    <source>
        <strain evidence="1 2">12T220</strain>
    </source>
</reference>
<sequence>MKYHDRWMAEAQRFYDLLAAGKVNPDGSLKTPQPRKEPTNVLTIKYFADFITGCLGPVSRT</sequence>
<dbReference type="GeneID" id="92746525"/>
<dbReference type="RefSeq" id="WP_147444097.1">
    <property type="nucleotide sequence ID" value="NZ_CP068291.1"/>
</dbReference>
<dbReference type="EMBL" id="JAACBX020000002">
    <property type="protein sequence ID" value="MBM0244855.1"/>
    <property type="molecule type" value="Genomic_DNA"/>
</dbReference>
<gene>
    <name evidence="1" type="ORF">GWO63_011595</name>
</gene>
<organism evidence="1 2">
    <name type="scientific">Corynebacterium macginleyi</name>
    <dbReference type="NCBI Taxonomy" id="38290"/>
    <lineage>
        <taxon>Bacteria</taxon>
        <taxon>Bacillati</taxon>
        <taxon>Actinomycetota</taxon>
        <taxon>Actinomycetes</taxon>
        <taxon>Mycobacteriales</taxon>
        <taxon>Corynebacteriaceae</taxon>
        <taxon>Corynebacterium</taxon>
    </lineage>
</organism>
<dbReference type="Proteomes" id="UP001518680">
    <property type="component" value="Unassembled WGS sequence"/>
</dbReference>
<comment type="caution">
    <text evidence="1">The sequence shown here is derived from an EMBL/GenBank/DDBJ whole genome shotgun (WGS) entry which is preliminary data.</text>
</comment>
<evidence type="ECO:0000313" key="2">
    <source>
        <dbReference type="Proteomes" id="UP001518680"/>
    </source>
</evidence>
<proteinExistence type="predicted"/>